<comment type="similarity">
    <text evidence="7">Belongs to the transferase hexapeptide repeat family. LpxD subfamily.</text>
</comment>
<protein>
    <recommendedName>
        <fullName evidence="7">UDP-3-O-acylglucosamine N-acyltransferase</fullName>
        <ecNumber evidence="7">2.3.1.191</ecNumber>
    </recommendedName>
</protein>
<comment type="subunit">
    <text evidence="7">Homotrimer.</text>
</comment>
<evidence type="ECO:0000256" key="4">
    <source>
        <dbReference type="ARBA" id="ARBA00022737"/>
    </source>
</evidence>
<comment type="pathway">
    <text evidence="7">Bacterial outer membrane biogenesis; LPS lipid A biosynthesis.</text>
</comment>
<dbReference type="Pfam" id="PF14602">
    <property type="entry name" value="Hexapep_2"/>
    <property type="match status" value="1"/>
</dbReference>
<keyword evidence="3 7" id="KW-0808">Transferase</keyword>
<dbReference type="PROSITE" id="PS00101">
    <property type="entry name" value="HEXAPEP_TRANSFERASES"/>
    <property type="match status" value="1"/>
</dbReference>
<evidence type="ECO:0000256" key="7">
    <source>
        <dbReference type="HAMAP-Rule" id="MF_00523"/>
    </source>
</evidence>
<dbReference type="SUPFAM" id="SSF51161">
    <property type="entry name" value="Trimeric LpxA-like enzymes"/>
    <property type="match status" value="1"/>
</dbReference>
<proteinExistence type="inferred from homology"/>
<dbReference type="InterPro" id="IPR020573">
    <property type="entry name" value="UDP_GlcNAc_AcTrfase_non-rep"/>
</dbReference>
<dbReference type="NCBIfam" id="NF002060">
    <property type="entry name" value="PRK00892.1"/>
    <property type="match status" value="1"/>
</dbReference>
<keyword evidence="6 7" id="KW-0012">Acyltransferase</keyword>
<dbReference type="PANTHER" id="PTHR43378:SF2">
    <property type="entry name" value="UDP-3-O-ACYLGLUCOSAMINE N-ACYLTRANSFERASE 1, MITOCHONDRIAL-RELATED"/>
    <property type="match status" value="1"/>
</dbReference>
<evidence type="ECO:0000256" key="2">
    <source>
        <dbReference type="ARBA" id="ARBA00022556"/>
    </source>
</evidence>
<dbReference type="GO" id="GO:0009245">
    <property type="term" value="P:lipid A biosynthetic process"/>
    <property type="evidence" value="ECO:0007669"/>
    <property type="project" value="UniProtKB-UniRule"/>
</dbReference>
<dbReference type="UniPathway" id="UPA00973"/>
<dbReference type="HAMAP" id="MF_00523">
    <property type="entry name" value="LpxD"/>
    <property type="match status" value="1"/>
</dbReference>
<dbReference type="eggNOG" id="COG1044">
    <property type="taxonomic scope" value="Bacteria"/>
</dbReference>
<dbReference type="KEGG" id="app:CAP2UW1_1242"/>
<dbReference type="Pfam" id="PF00132">
    <property type="entry name" value="Hexapep"/>
    <property type="match status" value="1"/>
</dbReference>
<keyword evidence="2 7" id="KW-0441">Lipid A biosynthesis</keyword>
<dbReference type="InterPro" id="IPR018357">
    <property type="entry name" value="Hexapep_transf_CS"/>
</dbReference>
<gene>
    <name evidence="7" type="primary">lpxD</name>
    <name evidence="9" type="ordered locus">CAP2UW1_1242</name>
</gene>
<keyword evidence="5 7" id="KW-0443">Lipid metabolism</keyword>
<comment type="function">
    <text evidence="7">Catalyzes the N-acylation of UDP-3-O-acylglucosamine using 3-hydroxyacyl-ACP as the acyl donor. Is involved in the biosynthesis of lipid A, a phosphorylated glycolipid that anchors the lipopolysaccharide to the outer membrane of the cell.</text>
</comment>
<feature type="domain" description="UDP-3-O-[3-hydroxymyristoyl] glucosamine N-acyltransferase non-repeat region" evidence="8">
    <location>
        <begin position="21"/>
        <end position="86"/>
    </location>
</feature>
<dbReference type="NCBIfam" id="TIGR01853">
    <property type="entry name" value="lipid_A_lpxD"/>
    <property type="match status" value="1"/>
</dbReference>
<evidence type="ECO:0000256" key="6">
    <source>
        <dbReference type="ARBA" id="ARBA00023315"/>
    </source>
</evidence>
<evidence type="ECO:0000259" key="8">
    <source>
        <dbReference type="Pfam" id="PF04613"/>
    </source>
</evidence>
<evidence type="ECO:0000256" key="3">
    <source>
        <dbReference type="ARBA" id="ARBA00022679"/>
    </source>
</evidence>
<dbReference type="InterPro" id="IPR007691">
    <property type="entry name" value="LpxD"/>
</dbReference>
<evidence type="ECO:0000256" key="1">
    <source>
        <dbReference type="ARBA" id="ARBA00022516"/>
    </source>
</evidence>
<dbReference type="InterPro" id="IPR011004">
    <property type="entry name" value="Trimer_LpxA-like_sf"/>
</dbReference>
<dbReference type="Gene3D" id="2.160.10.10">
    <property type="entry name" value="Hexapeptide repeat proteins"/>
    <property type="match status" value="1"/>
</dbReference>
<name>C7RRT1_ACCRE</name>
<dbReference type="EC" id="2.3.1.191" evidence="7"/>
<sequence>MYMRDLQQKLGGEMVGEVNQPLTGVGTIRSATPTQITFLANSRYRSDLAASRAGAVILGAADRDLTPLPRLVVANPYVCFARVAQLFSPPPLYASGVHPSAIIHAGARVPESASVAEHVSIGRGAVIGEGARIGPGCILGDEVSVGAHTCLVARVTIYARCSIGARGIIHAGVVIGADGFGFAPDFSEGDGGWAKIPQVGRVVIGDDCEIGANTSIDRGAIDDTVLGNDVKIDNQVQIGHNCVIGDHTIICGCVGIAGSSTIGRRVMMGGGSGVVGHLEICDGAVVSAMTLVTKSITEPGMYTGSMPLMKHADWLRNVVHVRRLGALADALKRTAGSK</sequence>
<keyword evidence="1 7" id="KW-0444">Lipid biosynthesis</keyword>
<keyword evidence="4 7" id="KW-0677">Repeat</keyword>
<dbReference type="STRING" id="522306.CAP2UW1_1242"/>
<dbReference type="EMBL" id="CP001715">
    <property type="protein sequence ID" value="ACV34570.1"/>
    <property type="molecule type" value="Genomic_DNA"/>
</dbReference>
<evidence type="ECO:0000256" key="5">
    <source>
        <dbReference type="ARBA" id="ARBA00023098"/>
    </source>
</evidence>
<accession>C7RRT1</accession>
<dbReference type="CDD" id="cd03352">
    <property type="entry name" value="LbH_LpxD"/>
    <property type="match status" value="1"/>
</dbReference>
<dbReference type="Pfam" id="PF04613">
    <property type="entry name" value="LpxD"/>
    <property type="match status" value="1"/>
</dbReference>
<reference evidence="9" key="2">
    <citation type="submission" date="2009-09" db="EMBL/GenBank/DDBJ databases">
        <title>Complete sequence of chromosome of Candidatus Accumulibacter phosphatis clade IIA str. UW-1.</title>
        <authorList>
            <consortium name="US DOE Joint Genome Institute"/>
            <person name="Martin H.G."/>
            <person name="Ivanova N."/>
            <person name="Kunin V."/>
            <person name="Warnecke F."/>
            <person name="Barry K."/>
            <person name="He S."/>
            <person name="Salamov A."/>
            <person name="Szeto E."/>
            <person name="Dalin E."/>
            <person name="Pangilinan J.L."/>
            <person name="Lapidus A."/>
            <person name="Lowry S."/>
            <person name="Kyrpides N.C."/>
            <person name="McMahon K.D."/>
            <person name="Hugenholtz P."/>
        </authorList>
    </citation>
    <scope>NUCLEOTIDE SEQUENCE [LARGE SCALE GENOMIC DNA]</scope>
    <source>
        <strain evidence="9">UW-1</strain>
    </source>
</reference>
<feature type="active site" description="Proton acceptor" evidence="7">
    <location>
        <position position="240"/>
    </location>
</feature>
<evidence type="ECO:0000313" key="9">
    <source>
        <dbReference type="EMBL" id="ACV34570.1"/>
    </source>
</evidence>
<dbReference type="HOGENOM" id="CLU_049865_0_1_4"/>
<dbReference type="PANTHER" id="PTHR43378">
    <property type="entry name" value="UDP-3-O-ACYLGLUCOSAMINE N-ACYLTRANSFERASE"/>
    <property type="match status" value="1"/>
</dbReference>
<dbReference type="GO" id="GO:0016410">
    <property type="term" value="F:N-acyltransferase activity"/>
    <property type="evidence" value="ECO:0007669"/>
    <property type="project" value="InterPro"/>
</dbReference>
<dbReference type="Gene3D" id="3.40.1390.10">
    <property type="entry name" value="MurE/MurF, N-terminal domain"/>
    <property type="match status" value="1"/>
</dbReference>
<dbReference type="GO" id="GO:0016020">
    <property type="term" value="C:membrane"/>
    <property type="evidence" value="ECO:0007669"/>
    <property type="project" value="GOC"/>
</dbReference>
<reference evidence="9" key="1">
    <citation type="submission" date="2009-08" db="EMBL/GenBank/DDBJ databases">
        <authorList>
            <consortium name="US DOE Joint Genome Institute"/>
            <person name="Lucas S."/>
            <person name="Copeland A."/>
            <person name="Lapidus A."/>
            <person name="Glavina del Rio T."/>
            <person name="Dalin E."/>
            <person name="Tice H."/>
            <person name="Bruce D."/>
            <person name="Barry K."/>
            <person name="Pitluck S."/>
            <person name="Lowry S."/>
            <person name="Larimer F."/>
            <person name="Land M."/>
            <person name="Hauser L."/>
            <person name="Kyrpides N."/>
            <person name="Ivanova N."/>
            <person name="McMahon K.D."/>
            <person name="Hugenholtz P."/>
        </authorList>
    </citation>
    <scope>NUCLEOTIDE SEQUENCE</scope>
    <source>
        <strain evidence="9">UW-1</strain>
    </source>
</reference>
<dbReference type="AlphaFoldDB" id="C7RRT1"/>
<dbReference type="OrthoDB" id="9784739at2"/>
<comment type="catalytic activity">
    <reaction evidence="7">
        <text>a UDP-3-O-[(3R)-3-hydroxyacyl]-alpha-D-glucosamine + a (3R)-hydroxyacyl-[ACP] = a UDP-2-N,3-O-bis[(3R)-3-hydroxyacyl]-alpha-D-glucosamine + holo-[ACP] + H(+)</text>
        <dbReference type="Rhea" id="RHEA:53836"/>
        <dbReference type="Rhea" id="RHEA-COMP:9685"/>
        <dbReference type="Rhea" id="RHEA-COMP:9945"/>
        <dbReference type="ChEBI" id="CHEBI:15378"/>
        <dbReference type="ChEBI" id="CHEBI:64479"/>
        <dbReference type="ChEBI" id="CHEBI:78827"/>
        <dbReference type="ChEBI" id="CHEBI:137740"/>
        <dbReference type="ChEBI" id="CHEBI:137748"/>
        <dbReference type="EC" id="2.3.1.191"/>
    </reaction>
</comment>
<dbReference type="GO" id="GO:0103118">
    <property type="term" value="F:UDP-3-O-[(3R)-3-hydroxyacyl]-glucosamine N-acyltransferase activity"/>
    <property type="evidence" value="ECO:0007669"/>
    <property type="project" value="UniProtKB-EC"/>
</dbReference>
<dbReference type="InterPro" id="IPR001451">
    <property type="entry name" value="Hexapep"/>
</dbReference>
<organism evidence="9">
    <name type="scientific">Accumulibacter regalis</name>
    <dbReference type="NCBI Taxonomy" id="522306"/>
    <lineage>
        <taxon>Bacteria</taxon>
        <taxon>Pseudomonadati</taxon>
        <taxon>Pseudomonadota</taxon>
        <taxon>Betaproteobacteria</taxon>
        <taxon>Candidatus Accumulibacter</taxon>
    </lineage>
</organism>